<keyword evidence="4" id="KW-0238">DNA-binding</keyword>
<feature type="domain" description="HTH merR-type" evidence="3">
    <location>
        <begin position="11"/>
        <end position="76"/>
    </location>
</feature>
<dbReference type="InterPro" id="IPR000551">
    <property type="entry name" value="MerR-type_HTH_dom"/>
</dbReference>
<gene>
    <name evidence="4" type="ORF">HNP21_006430</name>
</gene>
<feature type="domain" description="DUF3967" evidence="2">
    <location>
        <begin position="173"/>
        <end position="209"/>
    </location>
</feature>
<proteinExistence type="predicted"/>
<dbReference type="AlphaFoldDB" id="A0A7W3RID8"/>
<evidence type="ECO:0000256" key="1">
    <source>
        <dbReference type="SAM" id="Coils"/>
    </source>
</evidence>
<feature type="coiled-coil region" evidence="1">
    <location>
        <begin position="123"/>
        <end position="162"/>
    </location>
</feature>
<evidence type="ECO:0000313" key="5">
    <source>
        <dbReference type="Proteomes" id="UP000543174"/>
    </source>
</evidence>
<evidence type="ECO:0000259" key="3">
    <source>
        <dbReference type="Pfam" id="PF13411"/>
    </source>
</evidence>
<dbReference type="RefSeq" id="WP_182528347.1">
    <property type="nucleotide sequence ID" value="NZ_JACJHT010000036.1"/>
</dbReference>
<protein>
    <submittedName>
        <fullName evidence="4">DNA-binding transcriptional MerR regulator</fullName>
    </submittedName>
</protein>
<accession>A0A7W3RID8</accession>
<evidence type="ECO:0000313" key="4">
    <source>
        <dbReference type="EMBL" id="MBA9043234.1"/>
    </source>
</evidence>
<dbReference type="EMBL" id="JACJHT010000036">
    <property type="protein sequence ID" value="MBA9043234.1"/>
    <property type="molecule type" value="Genomic_DNA"/>
</dbReference>
<keyword evidence="5" id="KW-1185">Reference proteome</keyword>
<dbReference type="GO" id="GO:0006355">
    <property type="term" value="P:regulation of DNA-templated transcription"/>
    <property type="evidence" value="ECO:0007669"/>
    <property type="project" value="InterPro"/>
</dbReference>
<evidence type="ECO:0000259" key="2">
    <source>
        <dbReference type="Pfam" id="PF13152"/>
    </source>
</evidence>
<reference evidence="4" key="1">
    <citation type="submission" date="2020-08" db="EMBL/GenBank/DDBJ databases">
        <title>Functional genomics of gut bacteria from endangered species of beetles.</title>
        <authorList>
            <person name="Carlos-Shanley C."/>
        </authorList>
    </citation>
    <scope>NUCLEOTIDE SEQUENCE [LARGE SCALE GENOMIC DNA]</scope>
    <source>
        <strain evidence="4">S00060</strain>
    </source>
</reference>
<dbReference type="GO" id="GO:0003677">
    <property type="term" value="F:DNA binding"/>
    <property type="evidence" value="ECO:0007669"/>
    <property type="project" value="UniProtKB-KW"/>
</dbReference>
<comment type="caution">
    <text evidence="4">The sequence shown here is derived from an EMBL/GenBank/DDBJ whole genome shotgun (WGS) entry which is preliminary data.</text>
</comment>
<sequence length="210" mass="24940">MSEIDNLVYKTGEVLRKLNLKDSVFKKYISSLEKEGYIFQKNNMGHRLYTEKDIKALEMFLELISYDGMTIESVAKKIGRTYQSQSGGSSHDHITLSENKGHDVIKDEDSDSHDAMTLMNVLLKEQEQRFIKLLQQQEQLFKNEVQNIKNNQTQEVHELKRMLIERLDERDGIEKRDELLIKVMREVQETKKLVATSQEKNKKKWWEFWR</sequence>
<dbReference type="Pfam" id="PF13152">
    <property type="entry name" value="DUF3967"/>
    <property type="match status" value="1"/>
</dbReference>
<dbReference type="Proteomes" id="UP000543174">
    <property type="component" value="Unassembled WGS sequence"/>
</dbReference>
<dbReference type="InterPro" id="IPR025052">
    <property type="entry name" value="DUF3967"/>
</dbReference>
<keyword evidence="1" id="KW-0175">Coiled coil</keyword>
<name>A0A7W3RID8_PRIAR</name>
<organism evidence="4 5">
    <name type="scientific">Priestia aryabhattai</name>
    <name type="common">Bacillus aryabhattai</name>
    <dbReference type="NCBI Taxonomy" id="412384"/>
    <lineage>
        <taxon>Bacteria</taxon>
        <taxon>Bacillati</taxon>
        <taxon>Bacillota</taxon>
        <taxon>Bacilli</taxon>
        <taxon>Bacillales</taxon>
        <taxon>Bacillaceae</taxon>
        <taxon>Priestia</taxon>
    </lineage>
</organism>
<dbReference type="Pfam" id="PF13411">
    <property type="entry name" value="MerR_1"/>
    <property type="match status" value="1"/>
</dbReference>
<dbReference type="Gene3D" id="1.10.1660.10">
    <property type="match status" value="1"/>
</dbReference>